<dbReference type="RefSeq" id="WP_229232681.1">
    <property type="nucleotide sequence ID" value="NZ_AP024525.1"/>
</dbReference>
<evidence type="ECO:0008006" key="4">
    <source>
        <dbReference type="Google" id="ProtNLM"/>
    </source>
</evidence>
<dbReference type="EMBL" id="AP024525">
    <property type="protein sequence ID" value="BCT76020.1"/>
    <property type="molecule type" value="Genomic_DNA"/>
</dbReference>
<sequence>MPEPTTPAPGAGTADPVVYSEKLWPAWWVWVVAVGVSAAGILVFAPISIAAGFTAAVVIFIILAVALIGSTPLVQVTTTTFRAGRATLPLGFAGEVEAFSGEEATAERGPRLNGLAYLCLRGWISPVVRVELTDPEDRTPYWLVSSRHPSKLVAALTEHSRAA</sequence>
<dbReference type="InterPro" id="IPR021443">
    <property type="entry name" value="DUF3093"/>
</dbReference>
<dbReference type="Proteomes" id="UP001319861">
    <property type="component" value="Chromosome"/>
</dbReference>
<organism evidence="2 3">
    <name type="scientific">Sinomonas cyclohexanicum</name>
    <name type="common">Corynebacterium cyclohexanicum</name>
    <dbReference type="NCBI Taxonomy" id="322009"/>
    <lineage>
        <taxon>Bacteria</taxon>
        <taxon>Bacillati</taxon>
        <taxon>Actinomycetota</taxon>
        <taxon>Actinomycetes</taxon>
        <taxon>Micrococcales</taxon>
        <taxon>Micrococcaceae</taxon>
        <taxon>Sinomonas</taxon>
    </lineage>
</organism>
<accession>A0ABM7PUZ3</accession>
<proteinExistence type="predicted"/>
<name>A0ABM7PUZ3_SINCY</name>
<gene>
    <name evidence="2" type="ORF">SCMU_18620</name>
</gene>
<evidence type="ECO:0000313" key="3">
    <source>
        <dbReference type="Proteomes" id="UP001319861"/>
    </source>
</evidence>
<feature type="transmembrane region" description="Helical" evidence="1">
    <location>
        <begin position="27"/>
        <end position="45"/>
    </location>
</feature>
<reference evidence="2 3" key="1">
    <citation type="journal article" date="2021" name="J. Biosci. Bioeng.">
        <title>Identification and characterization of a chc gene cluster responsible for the aromatization pathway of cyclohexanecarboxylate degradation in Sinomonas cyclohexanicum ATCC 51369.</title>
        <authorList>
            <person name="Yamamoto T."/>
            <person name="Hasegawa Y."/>
            <person name="Lau P.C.K."/>
            <person name="Iwaki H."/>
        </authorList>
    </citation>
    <scope>NUCLEOTIDE SEQUENCE [LARGE SCALE GENOMIC DNA]</scope>
    <source>
        <strain evidence="2 3">ATCC 51369</strain>
    </source>
</reference>
<evidence type="ECO:0000256" key="1">
    <source>
        <dbReference type="SAM" id="Phobius"/>
    </source>
</evidence>
<keyword evidence="3" id="KW-1185">Reference proteome</keyword>
<keyword evidence="1" id="KW-0472">Membrane</keyword>
<feature type="transmembrane region" description="Helical" evidence="1">
    <location>
        <begin position="52"/>
        <end position="74"/>
    </location>
</feature>
<evidence type="ECO:0000313" key="2">
    <source>
        <dbReference type="EMBL" id="BCT76020.1"/>
    </source>
</evidence>
<protein>
    <recommendedName>
        <fullName evidence="4">DUF3093 domain-containing protein</fullName>
    </recommendedName>
</protein>
<dbReference type="Pfam" id="PF11292">
    <property type="entry name" value="DUF3093"/>
    <property type="match status" value="1"/>
</dbReference>
<keyword evidence="1" id="KW-0812">Transmembrane</keyword>
<keyword evidence="1" id="KW-1133">Transmembrane helix</keyword>